<sequence length="86" mass="10011">MIYLYIPRYLFGQGRKILLSSHALQRADQRRISIELVRNALLCGKCEKTGKNSLRFCKRFRKGIVVCVAVQKNEVILVKTVEWKKS</sequence>
<dbReference type="InterPro" id="IPR025354">
    <property type="entry name" value="DUF4258"/>
</dbReference>
<dbReference type="Pfam" id="PF14076">
    <property type="entry name" value="DUF4258"/>
    <property type="match status" value="1"/>
</dbReference>
<comment type="caution">
    <text evidence="1">The sequence shown here is derived from an EMBL/GenBank/DDBJ whole genome shotgun (WGS) entry which is preliminary data.</text>
</comment>
<dbReference type="AlphaFoldDB" id="A0A7J4JVV8"/>
<dbReference type="EMBL" id="DUFW01000082">
    <property type="protein sequence ID" value="HIH21911.1"/>
    <property type="molecule type" value="Genomic_DNA"/>
</dbReference>
<name>A0A7J4JVV8_9ARCH</name>
<organism evidence="1 2">
    <name type="scientific">Candidatus Iainarchaeum sp</name>
    <dbReference type="NCBI Taxonomy" id="3101447"/>
    <lineage>
        <taxon>Archaea</taxon>
        <taxon>Candidatus Iainarchaeota</taxon>
        <taxon>Candidatus Iainarchaeia</taxon>
        <taxon>Candidatus Iainarchaeales</taxon>
        <taxon>Candidatus Iainarchaeaceae</taxon>
        <taxon>Candidatus Iainarchaeum</taxon>
    </lineage>
</organism>
<proteinExistence type="predicted"/>
<dbReference type="Proteomes" id="UP000590964">
    <property type="component" value="Unassembled WGS sequence"/>
</dbReference>
<protein>
    <submittedName>
        <fullName evidence="1">DUF4258 domain-containing protein</fullName>
    </submittedName>
</protein>
<accession>A0A7J4JVV8</accession>
<reference evidence="2" key="1">
    <citation type="journal article" date="2020" name="bioRxiv">
        <title>A rank-normalized archaeal taxonomy based on genome phylogeny resolves widespread incomplete and uneven classifications.</title>
        <authorList>
            <person name="Rinke C."/>
            <person name="Chuvochina M."/>
            <person name="Mussig A.J."/>
            <person name="Chaumeil P.-A."/>
            <person name="Waite D.W."/>
            <person name="Whitman W.B."/>
            <person name="Parks D.H."/>
            <person name="Hugenholtz P."/>
        </authorList>
    </citation>
    <scope>NUCLEOTIDE SEQUENCE [LARGE SCALE GENOMIC DNA]</scope>
</reference>
<evidence type="ECO:0000313" key="2">
    <source>
        <dbReference type="Proteomes" id="UP000590964"/>
    </source>
</evidence>
<gene>
    <name evidence="1" type="ORF">HA222_04615</name>
</gene>
<evidence type="ECO:0000313" key="1">
    <source>
        <dbReference type="EMBL" id="HIH21911.1"/>
    </source>
</evidence>